<gene>
    <name evidence="1" type="ORF">OCV61_10070</name>
</gene>
<protein>
    <submittedName>
        <fullName evidence="1">Uncharacterized protein</fullName>
    </submittedName>
</protein>
<evidence type="ECO:0000313" key="1">
    <source>
        <dbReference type="EMBL" id="MCU6765752.1"/>
    </source>
</evidence>
<evidence type="ECO:0000313" key="2">
    <source>
        <dbReference type="Proteomes" id="UP001652409"/>
    </source>
</evidence>
<sequence length="54" mass="6258">MKLNDVYTKPLKDVVEELNLTDMKVHTDDDGEVRSIELKYEPNNRITKGAQSCY</sequence>
<dbReference type="Proteomes" id="UP001652409">
    <property type="component" value="Unassembled WGS sequence"/>
</dbReference>
<reference evidence="1 2" key="1">
    <citation type="journal article" date="2021" name="ISME Commun">
        <title>Automated analysis of genomic sequences facilitates high-throughput and comprehensive description of bacteria.</title>
        <authorList>
            <person name="Hitch T.C.A."/>
        </authorList>
    </citation>
    <scope>NUCLEOTIDE SEQUENCE [LARGE SCALE GENOMIC DNA]</scope>
    <source>
        <strain evidence="1 2">Sanger_23</strain>
    </source>
</reference>
<comment type="caution">
    <text evidence="1">The sequence shown here is derived from an EMBL/GenBank/DDBJ whole genome shotgun (WGS) entry which is preliminary data.</text>
</comment>
<dbReference type="EMBL" id="JAOQJL010000018">
    <property type="protein sequence ID" value="MCU6765752.1"/>
    <property type="molecule type" value="Genomic_DNA"/>
</dbReference>
<accession>A0ABT2TW23</accession>
<organism evidence="1 2">
    <name type="scientific">Blautia ammoniilytica</name>
    <dbReference type="NCBI Taxonomy" id="2981782"/>
    <lineage>
        <taxon>Bacteria</taxon>
        <taxon>Bacillati</taxon>
        <taxon>Bacillota</taxon>
        <taxon>Clostridia</taxon>
        <taxon>Lachnospirales</taxon>
        <taxon>Lachnospiraceae</taxon>
        <taxon>Blautia</taxon>
    </lineage>
</organism>
<name>A0ABT2TW23_9FIRM</name>
<proteinExistence type="predicted"/>
<keyword evidence="2" id="KW-1185">Reference proteome</keyword>
<dbReference type="RefSeq" id="WP_262582783.1">
    <property type="nucleotide sequence ID" value="NZ_JAOQJL010000018.1"/>
</dbReference>